<dbReference type="Pfam" id="PF02789">
    <property type="entry name" value="Peptidase_M17_N"/>
    <property type="match status" value="1"/>
</dbReference>
<proteinExistence type="inferred from homology"/>
<comment type="catalytic activity">
    <reaction evidence="1 8">
        <text>Release of an N-terminal amino acid, Xaa-|-Yaa-, in which Xaa is preferably Leu, but may be other amino acids including Pro although not Arg or Lys, and Yaa may be Pro. Amino acid amides and methyl esters are also readily hydrolyzed, but rates on arylamides are exceedingly low.</text>
        <dbReference type="EC" id="3.4.11.1"/>
    </reaction>
</comment>
<comment type="cofactor">
    <cofactor evidence="8">
        <name>Mn(2+)</name>
        <dbReference type="ChEBI" id="CHEBI:29035"/>
    </cofactor>
    <text evidence="8">Binds 2 manganese ions per subunit.</text>
</comment>
<reference evidence="10" key="2">
    <citation type="submission" date="2021-08" db="EMBL/GenBank/DDBJ databases">
        <authorList>
            <person name="Dalcin Martins P."/>
        </authorList>
    </citation>
    <scope>NUCLEOTIDE SEQUENCE</scope>
    <source>
        <strain evidence="10">MAG_39</strain>
    </source>
</reference>
<evidence type="ECO:0000256" key="4">
    <source>
        <dbReference type="ARBA" id="ARBA00022438"/>
    </source>
</evidence>
<feature type="binding site" evidence="8">
    <location>
        <position position="257"/>
    </location>
    <ligand>
        <name>Mn(2+)</name>
        <dbReference type="ChEBI" id="CHEBI:29035"/>
        <label>2</label>
    </ligand>
</feature>
<feature type="binding site" evidence="8">
    <location>
        <position position="262"/>
    </location>
    <ligand>
        <name>Mn(2+)</name>
        <dbReference type="ChEBI" id="CHEBI:29035"/>
        <label>1</label>
    </ligand>
</feature>
<name>A0A953J3Y0_9BACT</name>
<dbReference type="AlphaFoldDB" id="A0A953J3Y0"/>
<organism evidence="10 11">
    <name type="scientific">Candidatus Nitrobium versatile</name>
    <dbReference type="NCBI Taxonomy" id="2884831"/>
    <lineage>
        <taxon>Bacteria</taxon>
        <taxon>Pseudomonadati</taxon>
        <taxon>Nitrospirota</taxon>
        <taxon>Nitrospiria</taxon>
        <taxon>Nitrospirales</taxon>
        <taxon>Nitrospiraceae</taxon>
        <taxon>Candidatus Nitrobium</taxon>
    </lineage>
</organism>
<comment type="function">
    <text evidence="8">Presumably involved in the processing and regular turnover of intracellular proteins. Catalyzes the removal of unsubstituted N-terminal amino acids from various peptides.</text>
</comment>
<dbReference type="HAMAP" id="MF_00181">
    <property type="entry name" value="Cytosol_peptidase_M17"/>
    <property type="match status" value="1"/>
</dbReference>
<feature type="binding site" evidence="8">
    <location>
        <position position="280"/>
    </location>
    <ligand>
        <name>Mn(2+)</name>
        <dbReference type="ChEBI" id="CHEBI:29035"/>
        <label>2</label>
    </ligand>
</feature>
<keyword evidence="6 8" id="KW-0378">Hydrolase</keyword>
<evidence type="ECO:0000256" key="7">
    <source>
        <dbReference type="ARBA" id="ARBA00023211"/>
    </source>
</evidence>
<keyword evidence="8" id="KW-0479">Metal-binding</keyword>
<feature type="binding site" evidence="8">
    <location>
        <position position="341"/>
    </location>
    <ligand>
        <name>Mn(2+)</name>
        <dbReference type="ChEBI" id="CHEBI:29035"/>
        <label>2</label>
    </ligand>
</feature>
<keyword evidence="4 8" id="KW-0031">Aminopeptidase</keyword>
<dbReference type="PRINTS" id="PR00481">
    <property type="entry name" value="LAMNOPPTDASE"/>
</dbReference>
<dbReference type="Pfam" id="PF00883">
    <property type="entry name" value="Peptidase_M17"/>
    <property type="match status" value="1"/>
</dbReference>
<sequence>MDILIKDAAEEAVKADVVILPFFEDSSPDTYSSLDSLIGGLIRRVVEEKEFTGKQNQLSLLHVKNSNAGRILLTGMGKSSTLSPERIRQAGGKALSYAQGLGFRDVAVSARRFHEGSGLLRGKHSPEYYFAEGGLLALYRFEKYRKQENGREIRSLILLGADRNIPLKQMQATAAAVHFARDLVNTPSNDMTPSHLGDTAKNLAGRKVRVTVLGGKEIEKKGMGAYLAVSRGSAQPPKFIILEYRGGKGSPVVLVGKSITFDSGGLSIKPAEGMEKMKYDMSGGAVALGVIKAASELFLPLNITALLPAAENLPGGTAYRPGDVVRTLSGKTIEIISTDAEGRLALADALEYALRYCRPKAMIDIATLTGACSVALGSEAVAMMGNDRDLLESLKGAAEETGERVWEMPLYDEYKEYLKSDIADLKNAGGRGGALVTAGYFLREFAGDAPWVHLDIAGTAWTDKEKPYVPKGATGIGVRLLLAFLGRLSAPGQGE</sequence>
<keyword evidence="5 8" id="KW-0645">Protease</keyword>
<evidence type="ECO:0000259" key="9">
    <source>
        <dbReference type="PROSITE" id="PS00631"/>
    </source>
</evidence>
<feature type="binding site" evidence="8">
    <location>
        <position position="341"/>
    </location>
    <ligand>
        <name>Mn(2+)</name>
        <dbReference type="ChEBI" id="CHEBI:29035"/>
        <label>1</label>
    </ligand>
</feature>
<keyword evidence="8" id="KW-0963">Cytoplasm</keyword>
<evidence type="ECO:0000256" key="1">
    <source>
        <dbReference type="ARBA" id="ARBA00000135"/>
    </source>
</evidence>
<dbReference type="SUPFAM" id="SSF53187">
    <property type="entry name" value="Zn-dependent exopeptidases"/>
    <property type="match status" value="1"/>
</dbReference>
<dbReference type="NCBIfam" id="NF002083">
    <property type="entry name" value="PRK00913.3-5"/>
    <property type="match status" value="1"/>
</dbReference>
<comment type="subcellular location">
    <subcellularLocation>
        <location evidence="8">Cytoplasm</location>
    </subcellularLocation>
</comment>
<evidence type="ECO:0000256" key="5">
    <source>
        <dbReference type="ARBA" id="ARBA00022670"/>
    </source>
</evidence>
<dbReference type="GO" id="GO:0070006">
    <property type="term" value="F:metalloaminopeptidase activity"/>
    <property type="evidence" value="ECO:0007669"/>
    <property type="project" value="InterPro"/>
</dbReference>
<dbReference type="InterPro" id="IPR023042">
    <property type="entry name" value="Peptidase_M17_leu_NH2_pept"/>
</dbReference>
<feature type="binding site" evidence="8">
    <location>
        <position position="339"/>
    </location>
    <ligand>
        <name>Mn(2+)</name>
        <dbReference type="ChEBI" id="CHEBI:29035"/>
        <label>1</label>
    </ligand>
</feature>
<feature type="domain" description="Cytosol aminopeptidase" evidence="9">
    <location>
        <begin position="337"/>
        <end position="344"/>
    </location>
</feature>
<evidence type="ECO:0000256" key="8">
    <source>
        <dbReference type="HAMAP-Rule" id="MF_00181"/>
    </source>
</evidence>
<dbReference type="CDD" id="cd00433">
    <property type="entry name" value="Peptidase_M17"/>
    <property type="match status" value="1"/>
</dbReference>
<feature type="active site" evidence="8">
    <location>
        <position position="269"/>
    </location>
</feature>
<evidence type="ECO:0000256" key="2">
    <source>
        <dbReference type="ARBA" id="ARBA00000967"/>
    </source>
</evidence>
<dbReference type="EMBL" id="JAIOIV010000050">
    <property type="protein sequence ID" value="MBZ0155848.1"/>
    <property type="molecule type" value="Genomic_DNA"/>
</dbReference>
<dbReference type="InterPro" id="IPR011356">
    <property type="entry name" value="Leucine_aapep/pepB"/>
</dbReference>
<comment type="similarity">
    <text evidence="3 8">Belongs to the peptidase M17 family.</text>
</comment>
<dbReference type="Gene3D" id="3.40.220.10">
    <property type="entry name" value="Leucine Aminopeptidase, subunit E, domain 1"/>
    <property type="match status" value="1"/>
</dbReference>
<dbReference type="Gene3D" id="3.40.630.10">
    <property type="entry name" value="Zn peptidases"/>
    <property type="match status" value="1"/>
</dbReference>
<evidence type="ECO:0000256" key="6">
    <source>
        <dbReference type="ARBA" id="ARBA00022801"/>
    </source>
</evidence>
<dbReference type="PANTHER" id="PTHR11963:SF23">
    <property type="entry name" value="CYTOSOL AMINOPEPTIDASE"/>
    <property type="match status" value="1"/>
</dbReference>
<feature type="active site" evidence="8">
    <location>
        <position position="343"/>
    </location>
</feature>
<dbReference type="SUPFAM" id="SSF52949">
    <property type="entry name" value="Macro domain-like"/>
    <property type="match status" value="1"/>
</dbReference>
<dbReference type="EC" id="3.4.11.10" evidence="8"/>
<keyword evidence="7 8" id="KW-0464">Manganese</keyword>
<dbReference type="NCBIfam" id="NF002074">
    <property type="entry name" value="PRK00913.1-4"/>
    <property type="match status" value="1"/>
</dbReference>
<dbReference type="PROSITE" id="PS00631">
    <property type="entry name" value="CYTOSOL_AP"/>
    <property type="match status" value="1"/>
</dbReference>
<dbReference type="NCBIfam" id="NF002073">
    <property type="entry name" value="PRK00913.1-2"/>
    <property type="match status" value="1"/>
</dbReference>
<dbReference type="PANTHER" id="PTHR11963">
    <property type="entry name" value="LEUCINE AMINOPEPTIDASE-RELATED"/>
    <property type="match status" value="1"/>
</dbReference>
<comment type="catalytic activity">
    <reaction evidence="2 8">
        <text>Release of an N-terminal amino acid, preferentially leucine, but not glutamic or aspartic acids.</text>
        <dbReference type="EC" id="3.4.11.10"/>
    </reaction>
</comment>
<dbReference type="InterPro" id="IPR043472">
    <property type="entry name" value="Macro_dom-like"/>
</dbReference>
<dbReference type="GO" id="GO:0005737">
    <property type="term" value="C:cytoplasm"/>
    <property type="evidence" value="ECO:0007669"/>
    <property type="project" value="UniProtKB-SubCell"/>
</dbReference>
<dbReference type="InterPro" id="IPR008283">
    <property type="entry name" value="Peptidase_M17_N"/>
</dbReference>
<gene>
    <name evidence="8" type="primary">pepA</name>
    <name evidence="10" type="ORF">K8I29_06480</name>
</gene>
<evidence type="ECO:0000256" key="3">
    <source>
        <dbReference type="ARBA" id="ARBA00009528"/>
    </source>
</evidence>
<dbReference type="Proteomes" id="UP000705867">
    <property type="component" value="Unassembled WGS sequence"/>
</dbReference>
<dbReference type="GO" id="GO:0006508">
    <property type="term" value="P:proteolysis"/>
    <property type="evidence" value="ECO:0007669"/>
    <property type="project" value="UniProtKB-KW"/>
</dbReference>
<dbReference type="EC" id="3.4.11.1" evidence="8"/>
<reference evidence="10" key="1">
    <citation type="journal article" date="2021" name="bioRxiv">
        <title>Unraveling nitrogen, sulfur and carbon metabolic pathways and microbial community transcriptional responses to substrate deprivation and toxicity stresses in a bioreactor mimicking anoxic brackish coastal sediment conditions.</title>
        <authorList>
            <person name="Martins P.D."/>
            <person name="Echeveste M.J."/>
            <person name="Arshad A."/>
            <person name="Kurth J."/>
            <person name="Ouboter H."/>
            <person name="Jetten M.S.M."/>
            <person name="Welte C.U."/>
        </authorList>
    </citation>
    <scope>NUCLEOTIDE SEQUENCE</scope>
    <source>
        <strain evidence="10">MAG_39</strain>
    </source>
</reference>
<accession>A0A953J3Y0</accession>
<dbReference type="InterPro" id="IPR000819">
    <property type="entry name" value="Peptidase_M17_C"/>
</dbReference>
<protein>
    <recommendedName>
        <fullName evidence="8">Probable cytosol aminopeptidase</fullName>
        <ecNumber evidence="8">3.4.11.1</ecNumber>
    </recommendedName>
    <alternativeName>
        <fullName evidence="8">Leucine aminopeptidase</fullName>
        <shortName evidence="8">LAP</shortName>
        <ecNumber evidence="8">3.4.11.10</ecNumber>
    </alternativeName>
    <alternativeName>
        <fullName evidence="8">Leucyl aminopeptidase</fullName>
    </alternativeName>
</protein>
<evidence type="ECO:0000313" key="11">
    <source>
        <dbReference type="Proteomes" id="UP000705867"/>
    </source>
</evidence>
<evidence type="ECO:0000313" key="10">
    <source>
        <dbReference type="EMBL" id="MBZ0155848.1"/>
    </source>
</evidence>
<comment type="caution">
    <text evidence="10">The sequence shown here is derived from an EMBL/GenBank/DDBJ whole genome shotgun (WGS) entry which is preliminary data.</text>
</comment>
<dbReference type="GO" id="GO:0030145">
    <property type="term" value="F:manganese ion binding"/>
    <property type="evidence" value="ECO:0007669"/>
    <property type="project" value="UniProtKB-UniRule"/>
</dbReference>
<feature type="binding site" evidence="8">
    <location>
        <position position="262"/>
    </location>
    <ligand>
        <name>Mn(2+)</name>
        <dbReference type="ChEBI" id="CHEBI:29035"/>
        <label>2</label>
    </ligand>
</feature>